<comment type="caution">
    <text evidence="1">The sequence shown here is derived from an EMBL/GenBank/DDBJ whole genome shotgun (WGS) entry which is preliminary data.</text>
</comment>
<organism evidence="1 2">
    <name type="scientific">Effusibacillus consociatus</name>
    <dbReference type="NCBI Taxonomy" id="1117041"/>
    <lineage>
        <taxon>Bacteria</taxon>
        <taxon>Bacillati</taxon>
        <taxon>Bacillota</taxon>
        <taxon>Bacilli</taxon>
        <taxon>Bacillales</taxon>
        <taxon>Alicyclobacillaceae</taxon>
        <taxon>Effusibacillus</taxon>
    </lineage>
</organism>
<dbReference type="RefSeq" id="WP_380024585.1">
    <property type="nucleotide sequence ID" value="NZ_JBHSHC010000028.1"/>
</dbReference>
<proteinExistence type="predicted"/>
<keyword evidence="2" id="KW-1185">Reference proteome</keyword>
<accession>A0ABV9PWS6</accession>
<name>A0ABV9PWS6_9BACL</name>
<reference evidence="2" key="1">
    <citation type="journal article" date="2019" name="Int. J. Syst. Evol. Microbiol.">
        <title>The Global Catalogue of Microorganisms (GCM) 10K type strain sequencing project: providing services to taxonomists for standard genome sequencing and annotation.</title>
        <authorList>
            <consortium name="The Broad Institute Genomics Platform"/>
            <consortium name="The Broad Institute Genome Sequencing Center for Infectious Disease"/>
            <person name="Wu L."/>
            <person name="Ma J."/>
        </authorList>
    </citation>
    <scope>NUCLEOTIDE SEQUENCE [LARGE SCALE GENOMIC DNA]</scope>
    <source>
        <strain evidence="2">WYCCWR 12678</strain>
    </source>
</reference>
<evidence type="ECO:0000313" key="1">
    <source>
        <dbReference type="EMBL" id="MFC4766691.1"/>
    </source>
</evidence>
<sequence>MQYDKIPPELLRDFRRDMVRLSWTTLTTWPQRDLDQVITLISNDFEHLMEKEEHLALREAYLTTEDNEVRKKFLFEHYQTLLKNRGLDQ</sequence>
<dbReference type="Proteomes" id="UP001596002">
    <property type="component" value="Unassembled WGS sequence"/>
</dbReference>
<dbReference type="EMBL" id="JBHSHC010000028">
    <property type="protein sequence ID" value="MFC4766691.1"/>
    <property type="molecule type" value="Genomic_DNA"/>
</dbReference>
<evidence type="ECO:0000313" key="2">
    <source>
        <dbReference type="Proteomes" id="UP001596002"/>
    </source>
</evidence>
<protein>
    <submittedName>
        <fullName evidence="1">Uncharacterized protein</fullName>
    </submittedName>
</protein>
<gene>
    <name evidence="1" type="ORF">ACFO8Q_04785</name>
</gene>